<keyword evidence="7" id="KW-0418">Kinase</keyword>
<dbReference type="PRINTS" id="PR00344">
    <property type="entry name" value="BCTRLSENSOR"/>
</dbReference>
<keyword evidence="6" id="KW-0547">Nucleotide-binding</keyword>
<gene>
    <name evidence="14" type="ORF">KI809_10050</name>
</gene>
<dbReference type="InterPro" id="IPR036890">
    <property type="entry name" value="HATPase_C_sf"/>
</dbReference>
<evidence type="ECO:0000256" key="9">
    <source>
        <dbReference type="ARBA" id="ARBA00023012"/>
    </source>
</evidence>
<evidence type="ECO:0000256" key="2">
    <source>
        <dbReference type="ARBA" id="ARBA00004370"/>
    </source>
</evidence>
<evidence type="ECO:0000256" key="4">
    <source>
        <dbReference type="ARBA" id="ARBA00022553"/>
    </source>
</evidence>
<dbReference type="RefSeq" id="WP_214171396.1">
    <property type="nucleotide sequence ID" value="NZ_JAHCVJ010000003.1"/>
</dbReference>
<evidence type="ECO:0000313" key="14">
    <source>
        <dbReference type="EMBL" id="MBT0664640.1"/>
    </source>
</evidence>
<keyword evidence="9" id="KW-0902">Two-component regulatory system</keyword>
<keyword evidence="4" id="KW-0597">Phosphoprotein</keyword>
<evidence type="ECO:0000256" key="6">
    <source>
        <dbReference type="ARBA" id="ARBA00022741"/>
    </source>
</evidence>
<accession>A0AAW4L532</accession>
<dbReference type="FunFam" id="3.30.565.10:FF:000010">
    <property type="entry name" value="Sensor histidine kinase RcsC"/>
    <property type="match status" value="1"/>
</dbReference>
<comment type="subcellular location">
    <subcellularLocation>
        <location evidence="2">Membrane</location>
    </subcellularLocation>
</comment>
<evidence type="ECO:0000256" key="10">
    <source>
        <dbReference type="ARBA" id="ARBA00023136"/>
    </source>
</evidence>
<keyword evidence="10" id="KW-0472">Membrane</keyword>
<dbReference type="EC" id="2.7.13.3" evidence="3"/>
<keyword evidence="11" id="KW-0131">Cell cycle</keyword>
<evidence type="ECO:0000256" key="1">
    <source>
        <dbReference type="ARBA" id="ARBA00000085"/>
    </source>
</evidence>
<dbReference type="CDD" id="cd16922">
    <property type="entry name" value="HATPase_EvgS-ArcB-TorS-like"/>
    <property type="match status" value="1"/>
</dbReference>
<organism evidence="14 15">
    <name type="scientific">Geoanaerobacter pelophilus</name>
    <dbReference type="NCBI Taxonomy" id="60036"/>
    <lineage>
        <taxon>Bacteria</taxon>
        <taxon>Pseudomonadati</taxon>
        <taxon>Thermodesulfobacteriota</taxon>
        <taxon>Desulfuromonadia</taxon>
        <taxon>Geobacterales</taxon>
        <taxon>Geobacteraceae</taxon>
        <taxon>Geoanaerobacter</taxon>
    </lineage>
</organism>
<evidence type="ECO:0000313" key="15">
    <source>
        <dbReference type="Proteomes" id="UP000811899"/>
    </source>
</evidence>
<dbReference type="SMART" id="SM00387">
    <property type="entry name" value="HATPase_c"/>
    <property type="match status" value="1"/>
</dbReference>
<dbReference type="Proteomes" id="UP000811899">
    <property type="component" value="Unassembled WGS sequence"/>
</dbReference>
<dbReference type="SMART" id="SM00388">
    <property type="entry name" value="HisKA"/>
    <property type="match status" value="1"/>
</dbReference>
<dbReference type="InterPro" id="IPR036097">
    <property type="entry name" value="HisK_dim/P_sf"/>
</dbReference>
<sequence>MVTFKQATRGRASWISAVIGSFVRYCLALVLLVAVFLQVDPASAAVRTVTVGVYENPPKVFTSATGKPSGIFIEIIEQIAKNEGWNLRYVSGSWAEGLERLAKGEIDLMPDVAYMAGREKIYLFHKVPVLTGWSQVYARKGSGIQSILDLNGKRIAALENSLQLETFTRMANNFGLKISFIPVPDYKTEFEMIAAGKADAGLTNRFYGLMHARKAGLEDTPIMFDPAPFFFAAPKNASGELSEIIDRHLSQMKKDPQSAYYAAMKRWTSEEVQFSLPKWLQLSGLVLGVVLLMSLVGSFVLKHQVNARTRELKLVNQEMEQRIDERTLSLQETNIRLRVALEDLAHAKERAEAADRLKSAFLATMSHELRTPLNSIIGFTGILLQGLGGPVNEEQTKQLNMVKNSASHLLSLISDVLDISKIEAGQLKVVKEPFNLQESVYQMTQSIRPLVEKKGLELSVEVAPEVGTITNDVRRVEQVLLNLLSNAVKFTEKGGISVRCGREGGYYAISVTDTGIGIVDGDLERLFEPFHQIDSGLSRKYEGTGLGLSICKKLVELMGGSIRGQSCLGKGSTFGFTVPVNPGSKQADAISAADFGGGEDKVPASAGSVEQPEAKPALMPASVDRERVEALCRKLAELLGDDDASAGDLLNANRALLKGSFPDEFSVIEGLIRRFDFEGALAALGKVMKVDVRGKESQAHES</sequence>
<dbReference type="InterPro" id="IPR004358">
    <property type="entry name" value="Sig_transdc_His_kin-like_C"/>
</dbReference>
<dbReference type="CDD" id="cd00082">
    <property type="entry name" value="HisKA"/>
    <property type="match status" value="1"/>
</dbReference>
<dbReference type="Pfam" id="PF02518">
    <property type="entry name" value="HATPase_c"/>
    <property type="match status" value="1"/>
</dbReference>
<keyword evidence="5" id="KW-0808">Transferase</keyword>
<evidence type="ECO:0000259" key="13">
    <source>
        <dbReference type="PROSITE" id="PS50109"/>
    </source>
</evidence>
<comment type="caution">
    <text evidence="14">The sequence shown here is derived from an EMBL/GenBank/DDBJ whole genome shotgun (WGS) entry which is preliminary data.</text>
</comment>
<keyword evidence="12" id="KW-0175">Coiled coil</keyword>
<evidence type="ECO:0000256" key="7">
    <source>
        <dbReference type="ARBA" id="ARBA00022777"/>
    </source>
</evidence>
<evidence type="ECO:0000256" key="3">
    <source>
        <dbReference type="ARBA" id="ARBA00012438"/>
    </source>
</evidence>
<protein>
    <recommendedName>
        <fullName evidence="3">histidine kinase</fullName>
        <ecNumber evidence="3">2.7.13.3</ecNumber>
    </recommendedName>
</protein>
<reference evidence="14 15" key="1">
    <citation type="submission" date="2021-05" db="EMBL/GenBank/DDBJ databases">
        <title>The draft genome of Geobacter pelophilus DSM 12255.</title>
        <authorList>
            <person name="Xu Z."/>
            <person name="Masuda Y."/>
            <person name="Itoh H."/>
            <person name="Senoo K."/>
        </authorList>
    </citation>
    <scope>NUCLEOTIDE SEQUENCE [LARGE SCALE GENOMIC DNA]</scope>
    <source>
        <strain evidence="14 15">DSM 12255</strain>
    </source>
</reference>
<dbReference type="SUPFAM" id="SSF55874">
    <property type="entry name" value="ATPase domain of HSP90 chaperone/DNA topoisomerase II/histidine kinase"/>
    <property type="match status" value="1"/>
</dbReference>
<comment type="catalytic activity">
    <reaction evidence="1">
        <text>ATP + protein L-histidine = ADP + protein N-phospho-L-histidine.</text>
        <dbReference type="EC" id="2.7.13.3"/>
    </reaction>
</comment>
<dbReference type="Pfam" id="PF00512">
    <property type="entry name" value="HisKA"/>
    <property type="match status" value="1"/>
</dbReference>
<dbReference type="Gene3D" id="3.40.190.10">
    <property type="entry name" value="Periplasmic binding protein-like II"/>
    <property type="match status" value="2"/>
</dbReference>
<dbReference type="InterPro" id="IPR003594">
    <property type="entry name" value="HATPase_dom"/>
</dbReference>
<evidence type="ECO:0000256" key="8">
    <source>
        <dbReference type="ARBA" id="ARBA00022840"/>
    </source>
</evidence>
<dbReference type="SUPFAM" id="SSF53850">
    <property type="entry name" value="Periplasmic binding protein-like II"/>
    <property type="match status" value="1"/>
</dbReference>
<name>A0AAW4L532_9BACT</name>
<dbReference type="Gene3D" id="1.10.287.130">
    <property type="match status" value="1"/>
</dbReference>
<dbReference type="GO" id="GO:0005886">
    <property type="term" value="C:plasma membrane"/>
    <property type="evidence" value="ECO:0007669"/>
    <property type="project" value="TreeGrafter"/>
</dbReference>
<feature type="coiled-coil region" evidence="12">
    <location>
        <begin position="330"/>
        <end position="357"/>
    </location>
</feature>
<dbReference type="AlphaFoldDB" id="A0AAW4L532"/>
<dbReference type="InterPro" id="IPR005467">
    <property type="entry name" value="His_kinase_dom"/>
</dbReference>
<dbReference type="SMART" id="SM00062">
    <property type="entry name" value="PBPb"/>
    <property type="match status" value="1"/>
</dbReference>
<dbReference type="SUPFAM" id="SSF47384">
    <property type="entry name" value="Homodimeric domain of signal transducing histidine kinase"/>
    <property type="match status" value="1"/>
</dbReference>
<dbReference type="InterPro" id="IPR003661">
    <property type="entry name" value="HisK_dim/P_dom"/>
</dbReference>
<dbReference type="PROSITE" id="PS50109">
    <property type="entry name" value="HIS_KIN"/>
    <property type="match status" value="1"/>
</dbReference>
<dbReference type="GO" id="GO:0000155">
    <property type="term" value="F:phosphorelay sensor kinase activity"/>
    <property type="evidence" value="ECO:0007669"/>
    <property type="project" value="InterPro"/>
</dbReference>
<evidence type="ECO:0000256" key="12">
    <source>
        <dbReference type="SAM" id="Coils"/>
    </source>
</evidence>
<evidence type="ECO:0000256" key="5">
    <source>
        <dbReference type="ARBA" id="ARBA00022679"/>
    </source>
</evidence>
<dbReference type="PANTHER" id="PTHR43047">
    <property type="entry name" value="TWO-COMPONENT HISTIDINE PROTEIN KINASE"/>
    <property type="match status" value="1"/>
</dbReference>
<proteinExistence type="predicted"/>
<dbReference type="InterPro" id="IPR001638">
    <property type="entry name" value="Solute-binding_3/MltF_N"/>
</dbReference>
<dbReference type="EMBL" id="JAHCVJ010000003">
    <property type="protein sequence ID" value="MBT0664640.1"/>
    <property type="molecule type" value="Genomic_DNA"/>
</dbReference>
<evidence type="ECO:0000256" key="11">
    <source>
        <dbReference type="ARBA" id="ARBA00023306"/>
    </source>
</evidence>
<dbReference type="Pfam" id="PF00497">
    <property type="entry name" value="SBP_bac_3"/>
    <property type="match status" value="1"/>
</dbReference>
<feature type="domain" description="Histidine kinase" evidence="13">
    <location>
        <begin position="364"/>
        <end position="582"/>
    </location>
</feature>
<dbReference type="Gene3D" id="3.30.565.10">
    <property type="entry name" value="Histidine kinase-like ATPase, C-terminal domain"/>
    <property type="match status" value="1"/>
</dbReference>
<keyword evidence="8" id="KW-0067">ATP-binding</keyword>
<dbReference type="PANTHER" id="PTHR43047:SF72">
    <property type="entry name" value="OSMOSENSING HISTIDINE PROTEIN KINASE SLN1"/>
    <property type="match status" value="1"/>
</dbReference>
<keyword evidence="15" id="KW-1185">Reference proteome</keyword>
<dbReference type="FunFam" id="1.10.287.130:FF:000038">
    <property type="entry name" value="Sensory transduction histidine kinase"/>
    <property type="match status" value="1"/>
</dbReference>
<dbReference type="GO" id="GO:0009927">
    <property type="term" value="F:histidine phosphotransfer kinase activity"/>
    <property type="evidence" value="ECO:0007669"/>
    <property type="project" value="TreeGrafter"/>
</dbReference>
<dbReference type="GO" id="GO:0005524">
    <property type="term" value="F:ATP binding"/>
    <property type="evidence" value="ECO:0007669"/>
    <property type="project" value="UniProtKB-KW"/>
</dbReference>